<reference evidence="1" key="1">
    <citation type="submission" date="2019-08" db="EMBL/GenBank/DDBJ databases">
        <authorList>
            <person name="Kucharzyk K."/>
            <person name="Murdoch R.W."/>
            <person name="Higgins S."/>
            <person name="Loffler F."/>
        </authorList>
    </citation>
    <scope>NUCLEOTIDE SEQUENCE</scope>
</reference>
<proteinExistence type="predicted"/>
<dbReference type="AlphaFoldDB" id="A0A645JDE5"/>
<evidence type="ECO:0008006" key="2">
    <source>
        <dbReference type="Google" id="ProtNLM"/>
    </source>
</evidence>
<dbReference type="InterPro" id="IPR001646">
    <property type="entry name" value="5peptide_repeat"/>
</dbReference>
<protein>
    <recommendedName>
        <fullName evidence="2">Pentapeptide repeat protein MfpA</fullName>
    </recommendedName>
</protein>
<comment type="caution">
    <text evidence="1">The sequence shown here is derived from an EMBL/GenBank/DDBJ whole genome shotgun (WGS) entry which is preliminary data.</text>
</comment>
<dbReference type="EMBL" id="VSSQ01138623">
    <property type="protein sequence ID" value="MPN61681.1"/>
    <property type="molecule type" value="Genomic_DNA"/>
</dbReference>
<sequence>MRHTRFTDCDLSHAALGGCKLAKTVFERCLLVRAELFQTSFSGMDLSDCDISGVAISGGELRNARVNLEQAAQLGVLLAGVVLAEAALPRETH</sequence>
<gene>
    <name evidence="1" type="ORF">SDC9_209423</name>
</gene>
<dbReference type="Pfam" id="PF00805">
    <property type="entry name" value="Pentapeptide"/>
    <property type="match status" value="1"/>
</dbReference>
<name>A0A645JDE5_9ZZZZ</name>
<evidence type="ECO:0000313" key="1">
    <source>
        <dbReference type="EMBL" id="MPN61681.1"/>
    </source>
</evidence>
<dbReference type="Gene3D" id="2.160.20.80">
    <property type="entry name" value="E3 ubiquitin-protein ligase SopA"/>
    <property type="match status" value="1"/>
</dbReference>
<accession>A0A645JDE5</accession>
<organism evidence="1">
    <name type="scientific">bioreactor metagenome</name>
    <dbReference type="NCBI Taxonomy" id="1076179"/>
    <lineage>
        <taxon>unclassified sequences</taxon>
        <taxon>metagenomes</taxon>
        <taxon>ecological metagenomes</taxon>
    </lineage>
</organism>
<dbReference type="SUPFAM" id="SSF141571">
    <property type="entry name" value="Pentapeptide repeat-like"/>
    <property type="match status" value="1"/>
</dbReference>